<keyword evidence="3" id="KW-0732">Signal</keyword>
<keyword evidence="2" id="KW-1133">Transmembrane helix</keyword>
<evidence type="ECO:0000313" key="5">
    <source>
        <dbReference type="Proteomes" id="UP000481153"/>
    </source>
</evidence>
<evidence type="ECO:0000256" key="3">
    <source>
        <dbReference type="SAM" id="SignalP"/>
    </source>
</evidence>
<evidence type="ECO:0000256" key="2">
    <source>
        <dbReference type="SAM" id="Phobius"/>
    </source>
</evidence>
<name>A0A6G0XMG6_9STRA</name>
<dbReference type="PANTHER" id="PTHR36234">
    <property type="entry name" value="LYSYL ENDOPEPTIDASE"/>
    <property type="match status" value="1"/>
</dbReference>
<dbReference type="VEuPathDB" id="FungiDB:AeMF1_003284"/>
<accession>A0A6G0XMG6</accession>
<evidence type="ECO:0000256" key="1">
    <source>
        <dbReference type="ARBA" id="ARBA00023026"/>
    </source>
</evidence>
<comment type="caution">
    <text evidence="4">The sequence shown here is derived from an EMBL/GenBank/DDBJ whole genome shotgun (WGS) entry which is preliminary data.</text>
</comment>
<feature type="transmembrane region" description="Helical" evidence="2">
    <location>
        <begin position="1020"/>
        <end position="1041"/>
    </location>
</feature>
<evidence type="ECO:0000313" key="4">
    <source>
        <dbReference type="EMBL" id="KAF0741584.1"/>
    </source>
</evidence>
<feature type="transmembrane region" description="Helical" evidence="2">
    <location>
        <begin position="886"/>
        <end position="909"/>
    </location>
</feature>
<keyword evidence="2" id="KW-0812">Transmembrane</keyword>
<dbReference type="InterPro" id="IPR009003">
    <property type="entry name" value="Peptidase_S1_PA"/>
</dbReference>
<organism evidence="4 5">
    <name type="scientific">Aphanomyces euteiches</name>
    <dbReference type="NCBI Taxonomy" id="100861"/>
    <lineage>
        <taxon>Eukaryota</taxon>
        <taxon>Sar</taxon>
        <taxon>Stramenopiles</taxon>
        <taxon>Oomycota</taxon>
        <taxon>Saprolegniomycetes</taxon>
        <taxon>Saprolegniales</taxon>
        <taxon>Verrucalvaceae</taxon>
        <taxon>Aphanomyces</taxon>
    </lineage>
</organism>
<keyword evidence="2" id="KW-0472">Membrane</keyword>
<sequence length="1170" mass="127685">MGALSWLLAVQVAAVTAQVNVVKLDEATSFCLNAALPRIQWRSRAIFESAAVSISIHFAALRLPPRVSLVVRTLSNRTTNLTHFFDIDVEYSDVFSPRVFAKYVTLELVRDDLDDGTNASTAACGYVAVDMYEYTTTETKDYNMAVPGQLEQGCGRIDESAHAVCSFDPTNSLSMYAFSRAVMRLVVRLRDGGSLMCTGWLWGSAGHVLTTRHCVGSPEDARRVQFEFKAESPWCQAHRDVTCSGIPEATTATWLASNEALDYTLLQLPREIPARYGYLQAGSQPITVGTPVYIPQHPRGGCKLISSQAYDGNRTSVLATDGYNCDGLGGKSSFRYNADTDHGSSGAPVMHADTHVVLGLHFCGGQSCQNAGMAMSRIVADVAKLGLLPPNAIASQDGVASAVDGYPDPRFTKERQVEMYKVPPLLGEIRRVGTVKKPYLTSVDRFELTAATPVEVIVDVLAFEFNPETLACMDLIPDCRITSFQASVFVFSKYNNISYKAYSNAGISRALYPDEGRLDGSIMATDPYLIADLPPGTHIVALGGMGLSLTDAMAGVNSYRYVDFYAGSRITLDPTASVAYQITITSTGPIRVRNGMFDRLVVSMNSQTESFFWSDYGQSCALNGAGWVLNTCDAATMAVAPDNIFATVGTVLSQQWSKEIAEAGGKLYVTTCVLGGTSDVGWTDMQFIAGYDYFPACLPAAPQDVAGMAMLETTIRDGHVDGLYLITLYSDLDPSMTVYSYANSDGTLQNLMANPKRTLVTSDGQTLEDSFGGDFIINSRPLGERYLVMSYCVTEIEELSDVIVEQGLTGWSQGKHSKHPVVPGWACGHKVSHAQELIALQIVFAIGTWIFFAGDIFITFEGFRGVLQGKPVLTYTVLSGLERRKILLIFVVLNAMPGLLYADVARIYYFTTNGFKIWCLSIVMVANFFSFGLVLAVSVLDMVPIQLTFVVSYSAPIFLYSSIAAISIACCIDTLFQFVYNGFYSATPFLSLHVNGADWPSGSYTAAGTPPVLTYLANNIMTPLFVAFGCSIALATIYRAFVHKSALMYLGWCKTNGFLSFAKTPNFITALPLEQTNAIKIGNKMYCKPSTQALMGYATVIDDEPLVKTTDQKKLVKVNHVISIYALVPSKLLSTFIREHGVILRNEFTPKMQSRLEKKSYHHTRGACVV</sequence>
<feature type="transmembrane region" description="Helical" evidence="2">
    <location>
        <begin position="915"/>
        <end position="937"/>
    </location>
</feature>
<evidence type="ECO:0008006" key="6">
    <source>
        <dbReference type="Google" id="ProtNLM"/>
    </source>
</evidence>
<dbReference type="PANTHER" id="PTHR36234:SF5">
    <property type="entry name" value="LYSYL ENDOPEPTIDASE"/>
    <property type="match status" value="1"/>
</dbReference>
<feature type="transmembrane region" description="Helical" evidence="2">
    <location>
        <begin position="957"/>
        <end position="980"/>
    </location>
</feature>
<dbReference type="InterPro" id="IPR043504">
    <property type="entry name" value="Peptidase_S1_PA_chymotrypsin"/>
</dbReference>
<dbReference type="VEuPathDB" id="FungiDB:AeMF1_004699"/>
<dbReference type="SUPFAM" id="SSF50494">
    <property type="entry name" value="Trypsin-like serine proteases"/>
    <property type="match status" value="1"/>
</dbReference>
<dbReference type="Gene3D" id="2.40.10.10">
    <property type="entry name" value="Trypsin-like serine proteases"/>
    <property type="match status" value="2"/>
</dbReference>
<proteinExistence type="predicted"/>
<reference evidence="4 5" key="1">
    <citation type="submission" date="2019-07" db="EMBL/GenBank/DDBJ databases">
        <title>Genomics analysis of Aphanomyces spp. identifies a new class of oomycete effector associated with host adaptation.</title>
        <authorList>
            <person name="Gaulin E."/>
        </authorList>
    </citation>
    <scope>NUCLEOTIDE SEQUENCE [LARGE SCALE GENOMIC DNA]</scope>
    <source>
        <strain evidence="4 5">ATCC 201684</strain>
    </source>
</reference>
<protein>
    <recommendedName>
        <fullName evidence="6">Serine protease</fullName>
    </recommendedName>
</protein>
<gene>
    <name evidence="4" type="ORF">Ae201684_003265</name>
</gene>
<dbReference type="EMBL" id="VJMJ01000036">
    <property type="protein sequence ID" value="KAF0741584.1"/>
    <property type="molecule type" value="Genomic_DNA"/>
</dbReference>
<dbReference type="AlphaFoldDB" id="A0A6G0XMG6"/>
<keyword evidence="5" id="KW-1185">Reference proteome</keyword>
<feature type="signal peptide" evidence="3">
    <location>
        <begin position="1"/>
        <end position="17"/>
    </location>
</feature>
<feature type="transmembrane region" description="Helical" evidence="2">
    <location>
        <begin position="837"/>
        <end position="860"/>
    </location>
</feature>
<keyword evidence="1" id="KW-0843">Virulence</keyword>
<feature type="chain" id="PRO_5026140533" description="Serine protease" evidence="3">
    <location>
        <begin position="18"/>
        <end position="1170"/>
    </location>
</feature>
<dbReference type="Pfam" id="PF13365">
    <property type="entry name" value="Trypsin_2"/>
    <property type="match status" value="1"/>
</dbReference>
<dbReference type="Proteomes" id="UP000481153">
    <property type="component" value="Unassembled WGS sequence"/>
</dbReference>